<dbReference type="PANTHER" id="PTHR12829">
    <property type="entry name" value="N6-ADENOSINE-METHYLTRANSFERASE"/>
    <property type="match status" value="1"/>
</dbReference>
<protein>
    <recommendedName>
        <fullName evidence="6">Methyltransferase-like protein 4</fullName>
    </recommendedName>
</protein>
<comment type="similarity">
    <text evidence="1">Belongs to the MT-A70-like family.</text>
</comment>
<evidence type="ECO:0000256" key="1">
    <source>
        <dbReference type="PROSITE-ProRule" id="PRU00489"/>
    </source>
</evidence>
<organism evidence="3 5">
    <name type="scientific">Aphanomyces astaci</name>
    <name type="common">Crayfish plague agent</name>
    <dbReference type="NCBI Taxonomy" id="112090"/>
    <lineage>
        <taxon>Eukaryota</taxon>
        <taxon>Sar</taxon>
        <taxon>Stramenopiles</taxon>
        <taxon>Oomycota</taxon>
        <taxon>Saprolegniomycetes</taxon>
        <taxon>Saprolegniales</taxon>
        <taxon>Verrucalvaceae</taxon>
        <taxon>Aphanomyces</taxon>
    </lineage>
</organism>
<dbReference type="Proteomes" id="UP000265427">
    <property type="component" value="Unassembled WGS sequence"/>
</dbReference>
<dbReference type="PANTHER" id="PTHR12829:SF4">
    <property type="entry name" value="N(6)-ADENINE-SPECIFIC METHYLTRANSFERASE METTL4"/>
    <property type="match status" value="1"/>
</dbReference>
<dbReference type="GO" id="GO:0008168">
    <property type="term" value="F:methyltransferase activity"/>
    <property type="evidence" value="ECO:0007669"/>
    <property type="project" value="TreeGrafter"/>
</dbReference>
<comment type="caution">
    <text evidence="3">The sequence shown here is derived from an EMBL/GenBank/DDBJ whole genome shotgun (WGS) entry which is preliminary data.</text>
</comment>
<proteinExistence type="inferred from homology"/>
<gene>
    <name evidence="3" type="ORF">DYB25_005098</name>
    <name evidence="2" type="ORF">DYB36_002159</name>
</gene>
<dbReference type="Proteomes" id="UP000266239">
    <property type="component" value="Unassembled WGS sequence"/>
</dbReference>
<dbReference type="VEuPathDB" id="FungiDB:H257_02340"/>
<dbReference type="InterPro" id="IPR007757">
    <property type="entry name" value="MT-A70-like"/>
</dbReference>
<dbReference type="GO" id="GO:0005634">
    <property type="term" value="C:nucleus"/>
    <property type="evidence" value="ECO:0007669"/>
    <property type="project" value="TreeGrafter"/>
</dbReference>
<evidence type="ECO:0000313" key="4">
    <source>
        <dbReference type="Proteomes" id="UP000265427"/>
    </source>
</evidence>
<reference evidence="4 5" key="1">
    <citation type="submission" date="2018-08" db="EMBL/GenBank/DDBJ databases">
        <title>Aphanomyces genome sequencing and annotation.</title>
        <authorList>
            <person name="Minardi D."/>
            <person name="Oidtmann B."/>
            <person name="Van Der Giezen M."/>
            <person name="Studholme D.J."/>
        </authorList>
    </citation>
    <scope>NUCLEOTIDE SEQUENCE [LARGE SCALE GENOMIC DNA]</scope>
    <source>
        <strain evidence="2 4">Kv</strain>
        <strain evidence="3 5">Yx</strain>
    </source>
</reference>
<evidence type="ECO:0000313" key="5">
    <source>
        <dbReference type="Proteomes" id="UP000266239"/>
    </source>
</evidence>
<dbReference type="AlphaFoldDB" id="A0A397BLB6"/>
<evidence type="ECO:0000313" key="3">
    <source>
        <dbReference type="EMBL" id="RHY18850.1"/>
    </source>
</evidence>
<accession>A0A397BLB6</accession>
<name>A0A397BLB6_APHAT</name>
<dbReference type="PROSITE" id="PS51143">
    <property type="entry name" value="MT_A70"/>
    <property type="match status" value="1"/>
</dbReference>
<evidence type="ECO:0000313" key="2">
    <source>
        <dbReference type="EMBL" id="RHX97673.1"/>
    </source>
</evidence>
<sequence>MKAEDPNAAAASALDATSAAFEVVHHLDTVNAYYNSFRVAAASLRVSHVAYIQESSSINLKKRKRKASPASLSLRLPSPDLLAKLEAVRRHALPSVPTLLPPYINLATSTTSSTADPPPTKWASSHTSLASTFMDGLQENTSDDDTLIMHANQQYILPRHSAFVLGDVFRLPPLPSIHRFIVMDPPWENKTVARGSTYTTMPHTRLVHVDIPALAHPDGCLLAIWVTNKPAYSDFIRQTLLPRWGFAYLQTWYWLKVAGNGDCVTPLSSSHKLPFEKVLLAGRGSFACTSIPDKVLVSVPLRHSWKPPLLPSVAPFGIDEKDDAKLEIFARELRPHWTCVGNEVQTIIIHPSFFIPN</sequence>
<dbReference type="EMBL" id="QUTA01004671">
    <property type="protein sequence ID" value="RHY18850.1"/>
    <property type="molecule type" value="Genomic_DNA"/>
</dbReference>
<dbReference type="Pfam" id="PF05063">
    <property type="entry name" value="MT-A70"/>
    <property type="match status" value="1"/>
</dbReference>
<dbReference type="EMBL" id="QUSZ01011031">
    <property type="protein sequence ID" value="RHX97673.1"/>
    <property type="molecule type" value="Genomic_DNA"/>
</dbReference>
<evidence type="ECO:0008006" key="6">
    <source>
        <dbReference type="Google" id="ProtNLM"/>
    </source>
</evidence>